<reference evidence="2" key="1">
    <citation type="submission" date="2023-03" db="EMBL/GenBank/DDBJ databases">
        <title>Massive genome expansion in bonnet fungi (Mycena s.s.) driven by repeated elements and novel gene families across ecological guilds.</title>
        <authorList>
            <consortium name="Lawrence Berkeley National Laboratory"/>
            <person name="Harder C.B."/>
            <person name="Miyauchi S."/>
            <person name="Viragh M."/>
            <person name="Kuo A."/>
            <person name="Thoen E."/>
            <person name="Andreopoulos B."/>
            <person name="Lu D."/>
            <person name="Skrede I."/>
            <person name="Drula E."/>
            <person name="Henrissat B."/>
            <person name="Morin E."/>
            <person name="Kohler A."/>
            <person name="Barry K."/>
            <person name="LaButti K."/>
            <person name="Morin E."/>
            <person name="Salamov A."/>
            <person name="Lipzen A."/>
            <person name="Mereny Z."/>
            <person name="Hegedus B."/>
            <person name="Baldrian P."/>
            <person name="Stursova M."/>
            <person name="Weitz H."/>
            <person name="Taylor A."/>
            <person name="Grigoriev I.V."/>
            <person name="Nagy L.G."/>
            <person name="Martin F."/>
            <person name="Kauserud H."/>
        </authorList>
    </citation>
    <scope>NUCLEOTIDE SEQUENCE</scope>
    <source>
        <strain evidence="2">CBHHK173m</strain>
    </source>
</reference>
<name>A0AAD6U1Q5_9AGAR</name>
<protein>
    <submittedName>
        <fullName evidence="2">Uncharacterized protein</fullName>
    </submittedName>
</protein>
<organism evidence="2 3">
    <name type="scientific">Mycena belliarum</name>
    <dbReference type="NCBI Taxonomy" id="1033014"/>
    <lineage>
        <taxon>Eukaryota</taxon>
        <taxon>Fungi</taxon>
        <taxon>Dikarya</taxon>
        <taxon>Basidiomycota</taxon>
        <taxon>Agaricomycotina</taxon>
        <taxon>Agaricomycetes</taxon>
        <taxon>Agaricomycetidae</taxon>
        <taxon>Agaricales</taxon>
        <taxon>Marasmiineae</taxon>
        <taxon>Mycenaceae</taxon>
        <taxon>Mycena</taxon>
    </lineage>
</organism>
<proteinExistence type="predicted"/>
<feature type="compositionally biased region" description="Pro residues" evidence="1">
    <location>
        <begin position="88"/>
        <end position="105"/>
    </location>
</feature>
<evidence type="ECO:0000313" key="2">
    <source>
        <dbReference type="EMBL" id="KAJ7085839.1"/>
    </source>
</evidence>
<evidence type="ECO:0000256" key="1">
    <source>
        <dbReference type="SAM" id="MobiDB-lite"/>
    </source>
</evidence>
<gene>
    <name evidence="2" type="ORF">B0H15DRAFT_950952</name>
</gene>
<feature type="region of interest" description="Disordered" evidence="1">
    <location>
        <begin position="65"/>
        <end position="111"/>
    </location>
</feature>
<keyword evidence="3" id="KW-1185">Reference proteome</keyword>
<feature type="compositionally biased region" description="Low complexity" evidence="1">
    <location>
        <begin position="74"/>
        <end position="87"/>
    </location>
</feature>
<dbReference type="Proteomes" id="UP001222325">
    <property type="component" value="Unassembled WGS sequence"/>
</dbReference>
<sequence>MHYPHALFAPHAILDDATCELLASIGPLEDLETLEQLLGSSWSRWDELGRRLFAYMRGLEVPPLPPLPPRAKRAVPTAQSAAPIAATAPPPPNPDTQHPSRPPGPAVTATTYASPPRIAEHTHSDSCPTDSEANIPGPCHAITGTGCNIISFPLLLCTSICNTRAHASYHSIIQPANPWNPSQPISNSGSIPTTINPVPNALLSHLSFSLLLPYSFELARQSICKPNVDAFHCSSPLRASNVSKGGQIGPIC</sequence>
<dbReference type="EMBL" id="JARJCN010000033">
    <property type="protein sequence ID" value="KAJ7085839.1"/>
    <property type="molecule type" value="Genomic_DNA"/>
</dbReference>
<accession>A0AAD6U1Q5</accession>
<evidence type="ECO:0000313" key="3">
    <source>
        <dbReference type="Proteomes" id="UP001222325"/>
    </source>
</evidence>
<dbReference type="AlphaFoldDB" id="A0AAD6U1Q5"/>
<comment type="caution">
    <text evidence="2">The sequence shown here is derived from an EMBL/GenBank/DDBJ whole genome shotgun (WGS) entry which is preliminary data.</text>
</comment>